<dbReference type="InterPro" id="IPR050838">
    <property type="entry name" value="Ketopantoate_reductase"/>
</dbReference>
<dbReference type="GO" id="GO:0005737">
    <property type="term" value="C:cytoplasm"/>
    <property type="evidence" value="ECO:0007669"/>
    <property type="project" value="TreeGrafter"/>
</dbReference>
<feature type="domain" description="Ketopantoate reductase N-terminal" evidence="11">
    <location>
        <begin position="4"/>
        <end position="148"/>
    </location>
</feature>
<evidence type="ECO:0000259" key="11">
    <source>
        <dbReference type="Pfam" id="PF02558"/>
    </source>
</evidence>
<evidence type="ECO:0000256" key="9">
    <source>
        <dbReference type="ARBA" id="ARBA00048793"/>
    </source>
</evidence>
<dbReference type="InterPro" id="IPR008927">
    <property type="entry name" value="6-PGluconate_DH-like_C_sf"/>
</dbReference>
<name>A0A1B8P3F1_HALEL</name>
<evidence type="ECO:0000313" key="14">
    <source>
        <dbReference type="Proteomes" id="UP000092504"/>
    </source>
</evidence>
<gene>
    <name evidence="13" type="primary">panE</name>
    <name evidence="13" type="ORF">A8U91_01109</name>
</gene>
<dbReference type="UniPathway" id="UPA00028">
    <property type="reaction ID" value="UER00004"/>
</dbReference>
<evidence type="ECO:0000256" key="6">
    <source>
        <dbReference type="ARBA" id="ARBA00022857"/>
    </source>
</evidence>
<dbReference type="InterPro" id="IPR036291">
    <property type="entry name" value="NAD(P)-bd_dom_sf"/>
</dbReference>
<evidence type="ECO:0000256" key="5">
    <source>
        <dbReference type="ARBA" id="ARBA00022655"/>
    </source>
</evidence>
<dbReference type="Gene3D" id="3.40.50.720">
    <property type="entry name" value="NAD(P)-binding Rossmann-like Domain"/>
    <property type="match status" value="1"/>
</dbReference>
<evidence type="ECO:0000256" key="7">
    <source>
        <dbReference type="ARBA" id="ARBA00023002"/>
    </source>
</evidence>
<dbReference type="PANTHER" id="PTHR43765:SF2">
    <property type="entry name" value="2-DEHYDROPANTOATE 2-REDUCTASE"/>
    <property type="match status" value="1"/>
</dbReference>
<comment type="catalytic activity">
    <reaction evidence="9 10">
        <text>(R)-pantoate + NADP(+) = 2-dehydropantoate + NADPH + H(+)</text>
        <dbReference type="Rhea" id="RHEA:16233"/>
        <dbReference type="ChEBI" id="CHEBI:11561"/>
        <dbReference type="ChEBI" id="CHEBI:15378"/>
        <dbReference type="ChEBI" id="CHEBI:15980"/>
        <dbReference type="ChEBI" id="CHEBI:57783"/>
        <dbReference type="ChEBI" id="CHEBI:58349"/>
        <dbReference type="EC" id="1.1.1.169"/>
    </reaction>
</comment>
<dbReference type="GO" id="GO:0008677">
    <property type="term" value="F:2-dehydropantoate 2-reductase activity"/>
    <property type="evidence" value="ECO:0007669"/>
    <property type="project" value="UniProtKB-EC"/>
</dbReference>
<organism evidence="13 14">
    <name type="scientific">Halomonas elongata</name>
    <dbReference type="NCBI Taxonomy" id="2746"/>
    <lineage>
        <taxon>Bacteria</taxon>
        <taxon>Pseudomonadati</taxon>
        <taxon>Pseudomonadota</taxon>
        <taxon>Gammaproteobacteria</taxon>
        <taxon>Oceanospirillales</taxon>
        <taxon>Halomonadaceae</taxon>
        <taxon>Halomonas</taxon>
    </lineage>
</organism>
<dbReference type="InterPro" id="IPR013328">
    <property type="entry name" value="6PGD_dom2"/>
</dbReference>
<dbReference type="SUPFAM" id="SSF51735">
    <property type="entry name" value="NAD(P)-binding Rossmann-fold domains"/>
    <property type="match status" value="1"/>
</dbReference>
<dbReference type="GO" id="GO:0015940">
    <property type="term" value="P:pantothenate biosynthetic process"/>
    <property type="evidence" value="ECO:0007669"/>
    <property type="project" value="UniProtKB-UniPathway"/>
</dbReference>
<comment type="pathway">
    <text evidence="1 10">Cofactor biosynthesis; (R)-pantothenate biosynthesis; (R)-pantoate from 3-methyl-2-oxobutanoate: step 2/2.</text>
</comment>
<dbReference type="AlphaFoldDB" id="A0A1B8P3F1"/>
<protein>
    <recommendedName>
        <fullName evidence="4 10">2-dehydropantoate 2-reductase</fullName>
        <ecNumber evidence="3 10">1.1.1.169</ecNumber>
    </recommendedName>
    <alternativeName>
        <fullName evidence="8 10">Ketopantoate reductase</fullName>
    </alternativeName>
</protein>
<evidence type="ECO:0000259" key="12">
    <source>
        <dbReference type="Pfam" id="PF08546"/>
    </source>
</evidence>
<keyword evidence="6 10" id="KW-0521">NADP</keyword>
<dbReference type="SUPFAM" id="SSF48179">
    <property type="entry name" value="6-phosphogluconate dehydrogenase C-terminal domain-like"/>
    <property type="match status" value="1"/>
</dbReference>
<dbReference type="Pfam" id="PF08546">
    <property type="entry name" value="ApbA_C"/>
    <property type="match status" value="1"/>
</dbReference>
<evidence type="ECO:0000256" key="4">
    <source>
        <dbReference type="ARBA" id="ARBA00019465"/>
    </source>
</evidence>
<keyword evidence="7 10" id="KW-0560">Oxidoreductase</keyword>
<dbReference type="GO" id="GO:0050661">
    <property type="term" value="F:NADP binding"/>
    <property type="evidence" value="ECO:0007669"/>
    <property type="project" value="TreeGrafter"/>
</dbReference>
<proteinExistence type="inferred from homology"/>
<evidence type="ECO:0000256" key="2">
    <source>
        <dbReference type="ARBA" id="ARBA00007870"/>
    </source>
</evidence>
<comment type="similarity">
    <text evidence="2 10">Belongs to the ketopantoate reductase family.</text>
</comment>
<dbReference type="Proteomes" id="UP000092504">
    <property type="component" value="Unassembled WGS sequence"/>
</dbReference>
<accession>A0A1B8P3F1</accession>
<dbReference type="Gene3D" id="1.10.1040.10">
    <property type="entry name" value="N-(1-d-carboxylethyl)-l-norvaline Dehydrogenase, domain 2"/>
    <property type="match status" value="1"/>
</dbReference>
<comment type="function">
    <text evidence="10">Catalyzes the NADPH-dependent reduction of ketopantoate into pantoic acid.</text>
</comment>
<dbReference type="EMBL" id="MAJD01000001">
    <property type="protein sequence ID" value="OBX36762.1"/>
    <property type="molecule type" value="Genomic_DNA"/>
</dbReference>
<sequence length="302" mass="32685">MSHLIIGPGAMGRLLALRLAERYPVTLFGRRSLPHQQTLTTPEGEHHHRSLECLTPGSLDELDASRLTAVHLVTKAYSAEAALATVAPRLPRDTPLVLWQNGFDVQPRLTRQRQGPTLCATTTEGAYSNGDDSVVHAGHGSTWIGHLDGHHAELAATLAETLTGAGLPAQAVDDIRVRLWHKLAVNAAINPLVARFRVPNGQLRDPALHPMVDAVIEEVEAIMVAAAIPPPPRGFAALVWDVVAATADNRASMLQDILADRPTEHDAILMPLLRVARDNSLETPHLAALHQQLEARQRPGRA</sequence>
<evidence type="ECO:0000256" key="10">
    <source>
        <dbReference type="RuleBase" id="RU362068"/>
    </source>
</evidence>
<dbReference type="InterPro" id="IPR013752">
    <property type="entry name" value="KPA_reductase"/>
</dbReference>
<evidence type="ECO:0000256" key="8">
    <source>
        <dbReference type="ARBA" id="ARBA00032024"/>
    </source>
</evidence>
<dbReference type="PATRIC" id="fig|2746.7.peg.1142"/>
<evidence type="ECO:0000256" key="1">
    <source>
        <dbReference type="ARBA" id="ARBA00004994"/>
    </source>
</evidence>
<dbReference type="InterPro" id="IPR013332">
    <property type="entry name" value="KPR_N"/>
</dbReference>
<keyword evidence="5 10" id="KW-0566">Pantothenate biosynthesis</keyword>
<comment type="caution">
    <text evidence="13">The sequence shown here is derived from an EMBL/GenBank/DDBJ whole genome shotgun (WGS) entry which is preliminary data.</text>
</comment>
<reference evidence="13 14" key="1">
    <citation type="submission" date="2016-06" db="EMBL/GenBank/DDBJ databases">
        <title>Genome sequence of halotolerant plant growth promoting strain of Halomonas elongata HEK1 isolated from salterns of Rann of Kutch, Gujarat, India.</title>
        <authorList>
            <person name="Gaba S."/>
            <person name="Singh R.N."/>
            <person name="Abrol S."/>
            <person name="Kaushik R."/>
            <person name="Saxena A.K."/>
        </authorList>
    </citation>
    <scope>NUCLEOTIDE SEQUENCE [LARGE SCALE GENOMIC DNA]</scope>
    <source>
        <strain evidence="13 14">HEK1</strain>
    </source>
</reference>
<dbReference type="PANTHER" id="PTHR43765">
    <property type="entry name" value="2-DEHYDROPANTOATE 2-REDUCTASE-RELATED"/>
    <property type="match status" value="1"/>
</dbReference>
<dbReference type="InterPro" id="IPR003710">
    <property type="entry name" value="ApbA"/>
</dbReference>
<dbReference type="NCBIfam" id="TIGR00745">
    <property type="entry name" value="apbA_panE"/>
    <property type="match status" value="1"/>
</dbReference>
<evidence type="ECO:0000313" key="13">
    <source>
        <dbReference type="EMBL" id="OBX36762.1"/>
    </source>
</evidence>
<dbReference type="EC" id="1.1.1.169" evidence="3 10"/>
<feature type="domain" description="Ketopantoate reductase C-terminal" evidence="12">
    <location>
        <begin position="174"/>
        <end position="296"/>
    </location>
</feature>
<dbReference type="Pfam" id="PF02558">
    <property type="entry name" value="ApbA"/>
    <property type="match status" value="1"/>
</dbReference>
<evidence type="ECO:0000256" key="3">
    <source>
        <dbReference type="ARBA" id="ARBA00013014"/>
    </source>
</evidence>